<keyword evidence="7" id="KW-1185">Reference proteome</keyword>
<keyword evidence="3 5" id="KW-0175">Coiled coil</keyword>
<gene>
    <name evidence="6" type="ORF">HAT2_00583</name>
</gene>
<evidence type="ECO:0000256" key="5">
    <source>
        <dbReference type="SAM" id="Coils"/>
    </source>
</evidence>
<comment type="caution">
    <text evidence="6">The sequence shown here is derived from an EMBL/GenBank/DDBJ whole genome shotgun (WGS) entry which is preliminary data.</text>
</comment>
<dbReference type="PANTHER" id="PTHR30563:SF0">
    <property type="entry name" value="DNA RECOMBINATION PROTEIN RMUC"/>
    <property type="match status" value="1"/>
</dbReference>
<dbReference type="GO" id="GO:0006310">
    <property type="term" value="P:DNA recombination"/>
    <property type="evidence" value="ECO:0007669"/>
    <property type="project" value="UniProtKB-KW"/>
</dbReference>
<comment type="similarity">
    <text evidence="2">Belongs to the RmuC family.</text>
</comment>
<evidence type="ECO:0000256" key="1">
    <source>
        <dbReference type="ARBA" id="ARBA00003416"/>
    </source>
</evidence>
<organism evidence="6 7">
    <name type="scientific">Candidatus Similichlamydia laticola</name>
    <dbReference type="NCBI Taxonomy" id="2170265"/>
    <lineage>
        <taxon>Bacteria</taxon>
        <taxon>Pseudomonadati</taxon>
        <taxon>Chlamydiota</taxon>
        <taxon>Chlamydiia</taxon>
        <taxon>Parachlamydiales</taxon>
        <taxon>Candidatus Parilichlamydiaceae</taxon>
        <taxon>Candidatus Similichlamydia</taxon>
    </lineage>
</organism>
<dbReference type="AlphaFoldDB" id="A0A369KHS3"/>
<dbReference type="Pfam" id="PF02646">
    <property type="entry name" value="RmuC"/>
    <property type="match status" value="1"/>
</dbReference>
<comment type="function">
    <text evidence="1">Involved in DNA recombination.</text>
</comment>
<dbReference type="InterPro" id="IPR003798">
    <property type="entry name" value="DNA_recombination_RmuC"/>
</dbReference>
<evidence type="ECO:0000256" key="3">
    <source>
        <dbReference type="ARBA" id="ARBA00023054"/>
    </source>
</evidence>
<proteinExistence type="inferred from homology"/>
<accession>A0A369KHS3</accession>
<evidence type="ECO:0000313" key="6">
    <source>
        <dbReference type="EMBL" id="RDB31314.1"/>
    </source>
</evidence>
<reference evidence="6 7" key="1">
    <citation type="submission" date="2018-07" db="EMBL/GenBank/DDBJ databases">
        <title>Comparative genomics of the Candidatus Parilichlamydiaceae reveals evidence of convergent evolution and genome reduction in the phylum Chlamydiae.</title>
        <authorList>
            <person name="Taylor-Brown A."/>
            <person name="Polkinghorne A."/>
        </authorList>
    </citation>
    <scope>NUCLEOTIDE SEQUENCE [LARGE SCALE GENOMIC DNA]</scope>
    <source>
        <strain evidence="6 7">Hat2</strain>
    </source>
</reference>
<dbReference type="PANTHER" id="PTHR30563">
    <property type="entry name" value="DNA RECOMBINATION PROTEIN RMUC"/>
    <property type="match status" value="1"/>
</dbReference>
<protein>
    <submittedName>
        <fullName evidence="6">DNA recombination protein RmuC</fullName>
    </submittedName>
</protein>
<evidence type="ECO:0000313" key="7">
    <source>
        <dbReference type="Proteomes" id="UP000253816"/>
    </source>
</evidence>
<keyword evidence="4" id="KW-0233">DNA recombination</keyword>
<name>A0A369KHS3_9BACT</name>
<evidence type="ECO:0000256" key="2">
    <source>
        <dbReference type="ARBA" id="ARBA00009840"/>
    </source>
</evidence>
<dbReference type="OrthoDB" id="370725at2"/>
<dbReference type="Proteomes" id="UP000253816">
    <property type="component" value="Unassembled WGS sequence"/>
</dbReference>
<sequence>MSFLLCCFLQVLSWACFLRLLKKKSSLESSLRETEVTLAVLQERLATRESLCEEQKTAILRQQEELESLKALRATLERERELIRNELEMQLKKLSDQTLRTAQESLFHQFKAHWNTIAEQDRQDWNKKELLIKHLLQPVQKELEQLKSSQYSSQEAWITNCNRLTEQIKSQVHHCLALQQETKELRDVLKNPNLKGRWGELRLKRIVEICGLVPYCDFDEQEREKDGKKRPDLTIKLPGNKSIVIDAKTPIQELLDISKMEEPQKKSKLKEHASQIKKHVQNVIKRDYWDIQLTPVFVIIFFPTDSLLGAAMESDPSLLEWAALQNVILSTPSTLIGLLTTISMCWSQHKNAENSELIRKKTMDILKILSLFLQNVSGLGKSIEGVVEHFNRLLKKAQTSLLPHFDDLKELTGQVEHKSLELKEISKEVCSYPSRPLM</sequence>
<feature type="coiled-coil region" evidence="5">
    <location>
        <begin position="24"/>
        <end position="104"/>
    </location>
</feature>
<evidence type="ECO:0000256" key="4">
    <source>
        <dbReference type="ARBA" id="ARBA00023172"/>
    </source>
</evidence>
<dbReference type="EMBL" id="QQBG01000021">
    <property type="protein sequence ID" value="RDB31314.1"/>
    <property type="molecule type" value="Genomic_DNA"/>
</dbReference>